<accession>A0A5J4NRD7</accession>
<dbReference type="Proteomes" id="UP000324629">
    <property type="component" value="Unassembled WGS sequence"/>
</dbReference>
<protein>
    <submittedName>
        <fullName evidence="1">Uncharacterized protein</fullName>
    </submittedName>
</protein>
<evidence type="ECO:0000313" key="2">
    <source>
        <dbReference type="Proteomes" id="UP000324629"/>
    </source>
</evidence>
<dbReference type="AlphaFoldDB" id="A0A5J4NRD7"/>
<dbReference type="InterPro" id="IPR013320">
    <property type="entry name" value="ConA-like_dom_sf"/>
</dbReference>
<comment type="caution">
    <text evidence="1">The sequence shown here is derived from an EMBL/GenBank/DDBJ whole genome shotgun (WGS) entry which is preliminary data.</text>
</comment>
<name>A0A5J4NRD7_9TREM</name>
<dbReference type="Gene3D" id="2.60.120.200">
    <property type="match status" value="1"/>
</dbReference>
<keyword evidence="2" id="KW-1185">Reference proteome</keyword>
<gene>
    <name evidence="1" type="ORF">DEA37_0008119</name>
</gene>
<reference evidence="1 2" key="1">
    <citation type="journal article" date="2019" name="Gigascience">
        <title>Whole-genome sequence of the oriental lung fluke Paragonimus westermani.</title>
        <authorList>
            <person name="Oey H."/>
            <person name="Zakrzewski M."/>
            <person name="Narain K."/>
            <person name="Devi K.R."/>
            <person name="Agatsuma T."/>
            <person name="Nawaratna S."/>
            <person name="Gobert G.N."/>
            <person name="Jones M.K."/>
            <person name="Ragan M.A."/>
            <person name="McManus D.P."/>
            <person name="Krause L."/>
        </authorList>
    </citation>
    <scope>NUCLEOTIDE SEQUENCE [LARGE SCALE GENOMIC DNA]</scope>
    <source>
        <strain evidence="1 2">IND2009</strain>
    </source>
</reference>
<dbReference type="EMBL" id="QNGE01001240">
    <property type="protein sequence ID" value="KAA3678054.1"/>
    <property type="molecule type" value="Genomic_DNA"/>
</dbReference>
<evidence type="ECO:0000313" key="1">
    <source>
        <dbReference type="EMBL" id="KAA3678054.1"/>
    </source>
</evidence>
<dbReference type="SUPFAM" id="SSF49899">
    <property type="entry name" value="Concanavalin A-like lectins/glucanases"/>
    <property type="match status" value="1"/>
</dbReference>
<organism evidence="1 2">
    <name type="scientific">Paragonimus westermani</name>
    <dbReference type="NCBI Taxonomy" id="34504"/>
    <lineage>
        <taxon>Eukaryota</taxon>
        <taxon>Metazoa</taxon>
        <taxon>Spiralia</taxon>
        <taxon>Lophotrochozoa</taxon>
        <taxon>Platyhelminthes</taxon>
        <taxon>Trematoda</taxon>
        <taxon>Digenea</taxon>
        <taxon>Plagiorchiida</taxon>
        <taxon>Troglotremata</taxon>
        <taxon>Troglotrematidae</taxon>
        <taxon>Paragonimus</taxon>
    </lineage>
</organism>
<sequence length="473" mass="53331">MTCSEIDRITKWFIIIKHPYFIADRTSSLAMTTVFVDESTFTTVATDVSDGTYNTMFPATNLPSFHDPIVPEVKPEPLRVYEAPTESLQDVRYSATANHWWKFLADQSSLAVLDLAPQENALSRALFTRFQALDPVIFGDKVFPQPNDSRSLFVPLYGAWNNTQSGQGLSASNSQSVVLQPNDSQSGCLELVQNLQLENAYLRHCLFNAEECEYGLSLSIWMKFLNDSYVNPEVILSTAPQLGHGFALYVQNARLTFELRTAKRQLLISAPMIKQPFRWTNVAVIWKKDAKQLVLLVDRHVVAEKFDYDGNAYVGYATPPSSLWIGCFVDSKGGAATTTTGMAISDIVLWYWPLAQLNLITGAMEFYLMHGREKPANDSSSDAATSRREVDYTELVEEYNPWGDKIPISDNPFYQVADYYEPMQTETARGILSADVSLIVNSERNRNAYRIDTYDGFALASFVPRAREYSYIL</sequence>
<proteinExistence type="predicted"/>